<protein>
    <submittedName>
        <fullName evidence="7">Fumarate reductase</fullName>
    </submittedName>
    <submittedName>
        <fullName evidence="6">Tat pathway signal sequence domain protein</fullName>
    </submittedName>
</protein>
<dbReference type="GO" id="GO:0033765">
    <property type="term" value="F:steroid dehydrogenase activity, acting on the CH-CH group of donors"/>
    <property type="evidence" value="ECO:0007669"/>
    <property type="project" value="UniProtKB-ARBA"/>
</dbReference>
<feature type="domain" description="FAD-dependent oxidoreductase 2 FAD-binding" evidence="5">
    <location>
        <begin position="142"/>
        <end position="548"/>
    </location>
</feature>
<dbReference type="SUPFAM" id="SSF51905">
    <property type="entry name" value="FAD/NAD(P)-binding domain"/>
    <property type="match status" value="1"/>
</dbReference>
<proteinExistence type="predicted"/>
<comment type="cofactor">
    <cofactor evidence="1">
        <name>FAD</name>
        <dbReference type="ChEBI" id="CHEBI:57692"/>
    </cofactor>
</comment>
<evidence type="ECO:0000256" key="4">
    <source>
        <dbReference type="ARBA" id="ARBA00023002"/>
    </source>
</evidence>
<evidence type="ECO:0000256" key="3">
    <source>
        <dbReference type="ARBA" id="ARBA00022827"/>
    </source>
</evidence>
<dbReference type="InterPro" id="IPR019546">
    <property type="entry name" value="TAT_signal_bac_arc"/>
</dbReference>
<dbReference type="PRINTS" id="PR00411">
    <property type="entry name" value="PNDRDTASEI"/>
</dbReference>
<sequence>MSEKDGKTNSKNLSRRDFLRNTGILAGGAVLGTGLLAGCSEGAAKDTPAPAGEAWDYEADVIVCGTGPAGLACAAAAAEAGVSVIAIDSNDKIGGKGILAGGNLGIGGGTRMQIAAGFEETAEIIYEDRTVPNLRTDKTMVVETVDGREVEMGQWRKISGAEDGEGMARAFADNSLDTWNWLDIMGVPFIKANVSQMAAVYRGSRYYTTTSPRLVDRENGKDGDMQAGGAGLCWPIYDTAVDNGAQFILSCKMTKILRAEGDRAGRVIGIEATLDGKTVRMKGNKAVFLGTGSWKGSTKLKQLFLPWLTKYPHISGEPYVWNDGNGIEAALDAGASLSTDRGSDWHGWHRHPGTLWHSIKMPFGLPGTAEPLDSECIYVNAEGKRFMNEEIGEDNPAWVGGSKPFYFAQLCAAQTTDKDGPVVWIILDEASRAKQELKFIVGETVEDFMYGTADTLEELAAAIKVPADALVASVTRYNELVDKGADEDFAKRHLNAKIAAPPFHAVKWGIQKHNTLGGVTINAKAQVVDWDLEPIPGLYAAGESAGNMDLIGLAKPIVFGRIAGMTIAHEE</sequence>
<dbReference type="OrthoDB" id="9806724at2"/>
<organism evidence="6">
    <name type="scientific">Desulfitobacterium hafniense</name>
    <name type="common">Desulfitobacterium frappieri</name>
    <dbReference type="NCBI Taxonomy" id="49338"/>
    <lineage>
        <taxon>Bacteria</taxon>
        <taxon>Bacillati</taxon>
        <taxon>Bacillota</taxon>
        <taxon>Clostridia</taxon>
        <taxon>Eubacteriales</taxon>
        <taxon>Desulfitobacteriaceae</taxon>
        <taxon>Desulfitobacterium</taxon>
    </lineage>
</organism>
<keyword evidence="2" id="KW-0285">Flavoprotein</keyword>
<dbReference type="PANTHER" id="PTHR43400">
    <property type="entry name" value="FUMARATE REDUCTASE"/>
    <property type="match status" value="1"/>
</dbReference>
<dbReference type="InterPro" id="IPR003953">
    <property type="entry name" value="FAD-dep_OxRdtase_2_FAD-bd"/>
</dbReference>
<keyword evidence="3" id="KW-0274">FAD</keyword>
<dbReference type="PROSITE" id="PS51318">
    <property type="entry name" value="TAT"/>
    <property type="match status" value="1"/>
</dbReference>
<dbReference type="Pfam" id="PF00890">
    <property type="entry name" value="FAD_binding_2"/>
    <property type="match status" value="1"/>
</dbReference>
<dbReference type="InterPro" id="IPR050315">
    <property type="entry name" value="FAD-oxidoreductase_2"/>
</dbReference>
<keyword evidence="4" id="KW-0560">Oxidoreductase</keyword>
<dbReference type="Gene3D" id="3.50.50.60">
    <property type="entry name" value="FAD/NAD(P)-binding domain"/>
    <property type="match status" value="2"/>
</dbReference>
<dbReference type="InterPro" id="IPR027477">
    <property type="entry name" value="Succ_DH/fumarate_Rdtase_cat_sf"/>
</dbReference>
<dbReference type="Pfam" id="PF12831">
    <property type="entry name" value="FAD_oxidored"/>
    <property type="match status" value="1"/>
</dbReference>
<evidence type="ECO:0000313" key="8">
    <source>
        <dbReference type="Proteomes" id="UP000054623"/>
    </source>
</evidence>
<evidence type="ECO:0000313" key="6">
    <source>
        <dbReference type="EMBL" id="CDX03553.1"/>
    </source>
</evidence>
<dbReference type="RefSeq" id="WP_005814032.1">
    <property type="nucleotide sequence ID" value="NZ_CABKQQ010000051.1"/>
</dbReference>
<dbReference type="PATRIC" id="fig|49338.4.peg.3935"/>
<reference evidence="7 8" key="2">
    <citation type="submission" date="2015-12" db="EMBL/GenBank/DDBJ databases">
        <title>Draft Genome Sequence of Desulfitobacterium hafniense Strain DH, a Sulfate-reducing Bacterium Isolated from Paddy Soils.</title>
        <authorList>
            <person name="Bao P."/>
            <person name="Zhang X."/>
            <person name="Li G."/>
        </authorList>
    </citation>
    <scope>NUCLEOTIDE SEQUENCE [LARGE SCALE GENOMIC DNA]</scope>
    <source>
        <strain evidence="7 8">DH</strain>
    </source>
</reference>
<dbReference type="PANTHER" id="PTHR43400:SF7">
    <property type="entry name" value="FAD-DEPENDENT OXIDOREDUCTASE 2 FAD BINDING DOMAIN-CONTAINING PROTEIN"/>
    <property type="match status" value="1"/>
</dbReference>
<dbReference type="Proteomes" id="UP000054623">
    <property type="component" value="Unassembled WGS sequence"/>
</dbReference>
<accession>A0A098B3V5</accession>
<dbReference type="AlphaFoldDB" id="A0A098B3V5"/>
<dbReference type="NCBIfam" id="TIGR01409">
    <property type="entry name" value="TAT_signal_seq"/>
    <property type="match status" value="1"/>
</dbReference>
<reference evidence="6" key="1">
    <citation type="submission" date="2014-07" db="EMBL/GenBank/DDBJ databases">
        <authorList>
            <person name="Hornung V.Bastian."/>
        </authorList>
    </citation>
    <scope>NUCLEOTIDE SEQUENCE</scope>
    <source>
        <strain evidence="6">PCE-S</strain>
    </source>
</reference>
<dbReference type="SUPFAM" id="SSF56425">
    <property type="entry name" value="Succinate dehydrogenase/fumarate reductase flavoprotein, catalytic domain"/>
    <property type="match status" value="1"/>
</dbReference>
<name>A0A098B3V5_DESHA</name>
<dbReference type="InterPro" id="IPR036188">
    <property type="entry name" value="FAD/NAD-bd_sf"/>
</dbReference>
<dbReference type="EMBL" id="LK996017">
    <property type="protein sequence ID" value="CDX03553.1"/>
    <property type="molecule type" value="Genomic_DNA"/>
</dbReference>
<evidence type="ECO:0000313" key="7">
    <source>
        <dbReference type="EMBL" id="KTE91685.1"/>
    </source>
</evidence>
<evidence type="ECO:0000256" key="1">
    <source>
        <dbReference type="ARBA" id="ARBA00001974"/>
    </source>
</evidence>
<dbReference type="InterPro" id="IPR006311">
    <property type="entry name" value="TAT_signal"/>
</dbReference>
<gene>
    <name evidence="7" type="ORF">AT727_20800</name>
    <name evidence="6" type="ORF">DPCES_3667</name>
</gene>
<evidence type="ECO:0000259" key="5">
    <source>
        <dbReference type="Pfam" id="PF00890"/>
    </source>
</evidence>
<evidence type="ECO:0000256" key="2">
    <source>
        <dbReference type="ARBA" id="ARBA00022630"/>
    </source>
</evidence>
<dbReference type="EMBL" id="LOCK01000020">
    <property type="protein sequence ID" value="KTE91685.1"/>
    <property type="molecule type" value="Genomic_DNA"/>
</dbReference>
<dbReference type="Gene3D" id="3.90.700.10">
    <property type="entry name" value="Succinate dehydrogenase/fumarate reductase flavoprotein, catalytic domain"/>
    <property type="match status" value="1"/>
</dbReference>